<sequence length="311" mass="36905">MKMFRQLSKEELENKIKAQNRDVTCECWAEFCVITPPYKNKQIQLSAPYVELKQLISEYFEKQNNSEFAELVRQKLGELAELCCLHAEYDARDLSSLKLRVAIDNPNNLPEPLVLGLIHFLIEEANSDQNNMKFDFKILIPEYFNIKEQFTLYFDKDTPIADLVNLTKKVENYLKREHHLPDNRKPSEKNRCYFNSFVSAFFDNNKLLRQYAKYPFFDIEFETFFKNHHDKVLEYIPLEAFDVVFYNIITSEDITLDIRSYSRLKTKERLIVQKEFNQLIADPQNYIQASINKIKVLEETKAREYASSIRA</sequence>
<dbReference type="STRING" id="661367.LLO_3232"/>
<dbReference type="AlphaFoldDB" id="D3HMJ8"/>
<dbReference type="GeneID" id="40927415"/>
<name>D3HMJ8_LEGLN</name>
<dbReference type="EMBL" id="FN650140">
    <property type="protein sequence ID" value="CBJ13689.1"/>
    <property type="molecule type" value="Genomic_DNA"/>
</dbReference>
<proteinExistence type="predicted"/>
<organism evidence="1 2">
    <name type="scientific">Legionella longbeachae serogroup 1 (strain NSW150)</name>
    <dbReference type="NCBI Taxonomy" id="661367"/>
    <lineage>
        <taxon>Bacteria</taxon>
        <taxon>Pseudomonadati</taxon>
        <taxon>Pseudomonadota</taxon>
        <taxon>Gammaproteobacteria</taxon>
        <taxon>Legionellales</taxon>
        <taxon>Legionellaceae</taxon>
        <taxon>Legionella</taxon>
    </lineage>
</organism>
<dbReference type="KEGG" id="llo:LLO_3232"/>
<protein>
    <submittedName>
        <fullName evidence="1">Uncharacterized protein</fullName>
    </submittedName>
</protein>
<dbReference type="OrthoDB" id="5652009at2"/>
<dbReference type="RefSeq" id="WP_003634315.1">
    <property type="nucleotide sequence ID" value="NC_013861.1"/>
</dbReference>
<dbReference type="Proteomes" id="UP000001060">
    <property type="component" value="Chromosome"/>
</dbReference>
<dbReference type="HOGENOM" id="CLU_893688_0_0_6"/>
<reference evidence="1 2" key="1">
    <citation type="journal article" date="2010" name="PLoS Genet.">
        <title>Analysis of the Legionella longbeachae genome and transcriptome uncovers unique strategies to cause Legionnaires' disease.</title>
        <authorList>
            <person name="Cazalet C."/>
            <person name="Gomez-Valero L."/>
            <person name="Rusniok C."/>
            <person name="Lomma M."/>
            <person name="Dervins-Ravault D."/>
            <person name="Newton H."/>
            <person name="Sansom F."/>
            <person name="Jarraud S."/>
            <person name="Zidane N."/>
            <person name="Ma L."/>
            <person name="Bouchier C."/>
            <person name="Etienne J."/>
            <person name="Hartland E."/>
            <person name="Buchrieser C."/>
        </authorList>
    </citation>
    <scope>NUCLEOTIDE SEQUENCE [LARGE SCALE GENOMIC DNA]</scope>
    <source>
        <strain evidence="1 2">NSW150</strain>
    </source>
</reference>
<keyword evidence="2" id="KW-1185">Reference proteome</keyword>
<evidence type="ECO:0000313" key="1">
    <source>
        <dbReference type="EMBL" id="CBJ13689.1"/>
    </source>
</evidence>
<evidence type="ECO:0000313" key="2">
    <source>
        <dbReference type="Proteomes" id="UP000001060"/>
    </source>
</evidence>
<accession>D3HMJ8</accession>
<gene>
    <name evidence="1" type="ordered locus">LLO_3232</name>
</gene>